<dbReference type="EMBL" id="JBBBZM010000051">
    <property type="protein sequence ID" value="KAL0636381.1"/>
    <property type="molecule type" value="Genomic_DNA"/>
</dbReference>
<evidence type="ECO:0000313" key="2">
    <source>
        <dbReference type="Proteomes" id="UP001447188"/>
    </source>
</evidence>
<reference evidence="1 2" key="1">
    <citation type="submission" date="2024-02" db="EMBL/GenBank/DDBJ databases">
        <title>Discinaceae phylogenomics.</title>
        <authorList>
            <person name="Dirks A.C."/>
            <person name="James T.Y."/>
        </authorList>
    </citation>
    <scope>NUCLEOTIDE SEQUENCE [LARGE SCALE GENOMIC DNA]</scope>
    <source>
        <strain evidence="1 2">ACD0624</strain>
    </source>
</reference>
<protein>
    <submittedName>
        <fullName evidence="1">Uncharacterized protein</fullName>
    </submittedName>
</protein>
<gene>
    <name evidence="1" type="ORF">Q9L58_004631</name>
</gene>
<organism evidence="1 2">
    <name type="scientific">Discina gigas</name>
    <dbReference type="NCBI Taxonomy" id="1032678"/>
    <lineage>
        <taxon>Eukaryota</taxon>
        <taxon>Fungi</taxon>
        <taxon>Dikarya</taxon>
        <taxon>Ascomycota</taxon>
        <taxon>Pezizomycotina</taxon>
        <taxon>Pezizomycetes</taxon>
        <taxon>Pezizales</taxon>
        <taxon>Discinaceae</taxon>
        <taxon>Discina</taxon>
    </lineage>
</organism>
<keyword evidence="2" id="KW-1185">Reference proteome</keyword>
<dbReference type="Proteomes" id="UP001447188">
    <property type="component" value="Unassembled WGS sequence"/>
</dbReference>
<name>A0ABR3GKB8_9PEZI</name>
<sequence length="320" mass="36605">MGTRGLVVYRVRAWYYITYNHHDSDPPDLGTRLVAEIPSDPAKFQEWKRAKISHYRSEETRILRLTRQLEDPLKVIKDVSLCSYEQMPCRLCPKLYLYIEWIYFIDLDQNVFRVYARDDPYTGLLRNSVFSPRQHSSIAVYPTIMTSPKTLPGEHWANYLREISTPDPMALELYQTISLGLEDWVPIPAHVPTWRRLQAQLLEQFVDTSIHNKKSQPSPTIQAAIAKAVRLASAADSSSDVTAVIFSICCIVIVNIKLSPHGPEAPHSPNIPLFSFRDVDDAFASEDMRILRETQYLTLGVRILLDVFSAHPVHPKFPSG</sequence>
<accession>A0ABR3GKB8</accession>
<comment type="caution">
    <text evidence="1">The sequence shown here is derived from an EMBL/GenBank/DDBJ whole genome shotgun (WGS) entry which is preliminary data.</text>
</comment>
<evidence type="ECO:0000313" key="1">
    <source>
        <dbReference type="EMBL" id="KAL0636381.1"/>
    </source>
</evidence>
<proteinExistence type="predicted"/>